<evidence type="ECO:0000256" key="13">
    <source>
        <dbReference type="SAM" id="MobiDB-lite"/>
    </source>
</evidence>
<dbReference type="FunFam" id="1.10.287.110:FF:000024">
    <property type="entry name" value="DnaJ (Hsp40) homolog, subfamily C, member 2"/>
    <property type="match status" value="1"/>
</dbReference>
<evidence type="ECO:0000259" key="17">
    <source>
        <dbReference type="PROSITE" id="PS51294"/>
    </source>
</evidence>
<reference evidence="18" key="1">
    <citation type="submission" date="2025-08" db="UniProtKB">
        <authorList>
            <consortium name="Ensembl"/>
        </authorList>
    </citation>
    <scope>IDENTIFICATION</scope>
</reference>
<feature type="domain" description="J" evidence="14">
    <location>
        <begin position="86"/>
        <end position="159"/>
    </location>
</feature>
<protein>
    <recommendedName>
        <fullName evidence="3">DnaJ homolog subfamily C member 2</fullName>
    </recommendedName>
    <alternativeName>
        <fullName evidence="11">Zuotin-related factor 1</fullName>
    </alternativeName>
</protein>
<dbReference type="Pfam" id="PF00226">
    <property type="entry name" value="DnaJ"/>
    <property type="match status" value="1"/>
</dbReference>
<evidence type="ECO:0000256" key="2">
    <source>
        <dbReference type="ARBA" id="ARBA00004514"/>
    </source>
</evidence>
<dbReference type="AlphaFoldDB" id="A0A8D0H3X7"/>
<dbReference type="PROSITE" id="PS50076">
    <property type="entry name" value="DNAJ_2"/>
    <property type="match status" value="1"/>
</dbReference>
<dbReference type="Ensembl" id="ENSSPUT00000016306.1">
    <property type="protein sequence ID" value="ENSSPUP00000015287.1"/>
    <property type="gene ID" value="ENSSPUG00000011741.1"/>
</dbReference>
<dbReference type="PROSITE" id="PS00636">
    <property type="entry name" value="DNAJ_1"/>
    <property type="match status" value="1"/>
</dbReference>
<dbReference type="InterPro" id="IPR001005">
    <property type="entry name" value="SANT/Myb"/>
</dbReference>
<dbReference type="InterPro" id="IPR009057">
    <property type="entry name" value="Homeodomain-like_sf"/>
</dbReference>
<keyword evidence="5" id="KW-0677">Repeat</keyword>
<dbReference type="InterPro" id="IPR001623">
    <property type="entry name" value="DnaJ_domain"/>
</dbReference>
<dbReference type="Proteomes" id="UP000694392">
    <property type="component" value="Unplaced"/>
</dbReference>
<dbReference type="Gene3D" id="1.10.287.110">
    <property type="entry name" value="DnaJ domain"/>
    <property type="match status" value="1"/>
</dbReference>
<proteinExistence type="predicted"/>
<evidence type="ECO:0000256" key="5">
    <source>
        <dbReference type="ARBA" id="ARBA00022737"/>
    </source>
</evidence>
<evidence type="ECO:0000256" key="8">
    <source>
        <dbReference type="ARBA" id="ARBA00023186"/>
    </source>
</evidence>
<dbReference type="GO" id="GO:0005829">
    <property type="term" value="C:cytosol"/>
    <property type="evidence" value="ECO:0007669"/>
    <property type="project" value="UniProtKB-SubCell"/>
</dbReference>
<name>A0A8D0H3X7_SPHPU</name>
<evidence type="ECO:0000256" key="3">
    <source>
        <dbReference type="ARBA" id="ARBA00014469"/>
    </source>
</evidence>
<evidence type="ECO:0000256" key="9">
    <source>
        <dbReference type="ARBA" id="ARBA00023242"/>
    </source>
</evidence>
<reference evidence="18" key="2">
    <citation type="submission" date="2025-09" db="UniProtKB">
        <authorList>
            <consortium name="Ensembl"/>
        </authorList>
    </citation>
    <scope>IDENTIFICATION</scope>
</reference>
<dbReference type="Gene3D" id="1.10.10.60">
    <property type="entry name" value="Homeodomain-like"/>
    <property type="match status" value="2"/>
</dbReference>
<dbReference type="FunFam" id="1.10.10.60:FF:000215">
    <property type="entry name" value="dnaJ homolog subfamily C member 2 isoform X1"/>
    <property type="match status" value="1"/>
</dbReference>
<dbReference type="GeneTree" id="ENSGT00940000155441"/>
<feature type="region of interest" description="Disordered" evidence="13">
    <location>
        <begin position="285"/>
        <end position="310"/>
    </location>
</feature>
<dbReference type="SMART" id="SM00717">
    <property type="entry name" value="SANT"/>
    <property type="match status" value="2"/>
</dbReference>
<dbReference type="Pfam" id="PF21884">
    <property type="entry name" value="ZUO1-like_ZHD"/>
    <property type="match status" value="1"/>
</dbReference>
<evidence type="ECO:0000259" key="15">
    <source>
        <dbReference type="PROSITE" id="PS50090"/>
    </source>
</evidence>
<dbReference type="InterPro" id="IPR018253">
    <property type="entry name" value="DnaJ_domain_CS"/>
</dbReference>
<dbReference type="GO" id="GO:0051083">
    <property type="term" value="P:'de novo' cotranslational protein folding"/>
    <property type="evidence" value="ECO:0007669"/>
    <property type="project" value="InterPro"/>
</dbReference>
<comment type="subcellular location">
    <subcellularLocation>
        <location evidence="2">Cytoplasm</location>
        <location evidence="2">Cytosol</location>
    </subcellularLocation>
    <subcellularLocation>
        <location evidence="1">Nucleus</location>
    </subcellularLocation>
</comment>
<organism evidence="18 19">
    <name type="scientific">Sphenodon punctatus</name>
    <name type="common">Tuatara</name>
    <name type="synonym">Hatteria punctata</name>
    <dbReference type="NCBI Taxonomy" id="8508"/>
    <lineage>
        <taxon>Eukaryota</taxon>
        <taxon>Metazoa</taxon>
        <taxon>Chordata</taxon>
        <taxon>Craniata</taxon>
        <taxon>Vertebrata</taxon>
        <taxon>Euteleostomi</taxon>
        <taxon>Lepidosauria</taxon>
        <taxon>Sphenodontia</taxon>
        <taxon>Sphenodontidae</taxon>
        <taxon>Sphenodon</taxon>
    </lineage>
</organism>
<evidence type="ECO:0000313" key="19">
    <source>
        <dbReference type="Proteomes" id="UP000694392"/>
    </source>
</evidence>
<evidence type="ECO:0000256" key="6">
    <source>
        <dbReference type="ARBA" id="ARBA00022853"/>
    </source>
</evidence>
<evidence type="ECO:0000259" key="16">
    <source>
        <dbReference type="PROSITE" id="PS51293"/>
    </source>
</evidence>
<feature type="region of interest" description="Disordered" evidence="13">
    <location>
        <begin position="370"/>
        <end position="399"/>
    </location>
</feature>
<keyword evidence="19" id="KW-1185">Reference proteome</keyword>
<dbReference type="InterPro" id="IPR036869">
    <property type="entry name" value="J_dom_sf"/>
</dbReference>
<feature type="domain" description="HTH myb-type" evidence="17">
    <location>
        <begin position="498"/>
        <end position="549"/>
    </location>
</feature>
<dbReference type="FunFam" id="1.10.10.60:FF:000180">
    <property type="entry name" value="DnaJ (Hsp40) homolog, subfamily C, member 2"/>
    <property type="match status" value="1"/>
</dbReference>
<evidence type="ECO:0000259" key="14">
    <source>
        <dbReference type="PROSITE" id="PS50076"/>
    </source>
</evidence>
<comment type="function">
    <text evidence="10">Acts both as a chaperone in the cytosol and as a chromatin regulator in the nucleus. When cytosolic, acts as a molecular chaperone: component of the ribosome-associated complex (RAC), a complex involved in folding or maintaining nascent polypeptides in a folding-competent state. In the RAC complex, stimulates the ATPase activity of the ribosome-associated pool of Hsp70-type chaperones HSPA14 that bind to the nascent polypeptide chain. When nuclear, mediates the switching from polycomb-repressed genes to an active state: specifically recruited at histone H2A ubiquitinated at 'Lys-119' (H2AK119ub), and promotes the displacement of the polycomb PRC1 complex from chromatin, thereby facilitating transcription activation.</text>
</comment>
<dbReference type="SUPFAM" id="SSF46565">
    <property type="entry name" value="Chaperone J-domain"/>
    <property type="match status" value="1"/>
</dbReference>
<dbReference type="InterPro" id="IPR017930">
    <property type="entry name" value="Myb_dom"/>
</dbReference>
<dbReference type="SMART" id="SM00271">
    <property type="entry name" value="DnaJ"/>
    <property type="match status" value="1"/>
</dbReference>
<evidence type="ECO:0000256" key="11">
    <source>
        <dbReference type="ARBA" id="ARBA00033310"/>
    </source>
</evidence>
<dbReference type="InterPro" id="IPR017884">
    <property type="entry name" value="SANT_dom"/>
</dbReference>
<evidence type="ECO:0000313" key="18">
    <source>
        <dbReference type="Ensembl" id="ENSSPUP00000015287.1"/>
    </source>
</evidence>
<keyword evidence="7" id="KW-0007">Acetylation</keyword>
<dbReference type="CDD" id="cd06257">
    <property type="entry name" value="DnaJ"/>
    <property type="match status" value="1"/>
</dbReference>
<dbReference type="SUPFAM" id="SSF46689">
    <property type="entry name" value="Homeodomain-like"/>
    <property type="match status" value="2"/>
</dbReference>
<evidence type="ECO:0000256" key="4">
    <source>
        <dbReference type="ARBA" id="ARBA00022553"/>
    </source>
</evidence>
<accession>A0A8D0H3X7</accession>
<sequence>MLRGAHEGQVTAVTRALSAASVLCQVEPVGRWFEAFIKRRNINVSASFQELEDEKELSEESGDEELQLDEFPMLKTLDPKDWKNQDHYAVLGLGHIRYRATQKQIKAAHKAMVLKHHPDKRKAAGEQIGEGDNDYFTCITKAYEILSDPVKRRAFNSIDPTFDNSVPSKSEAKENFFEVFSSVFERNARWSNKKNVPKLGDMNSSFEEVDAFYLFWYNFDSWREFSYLDEEEKEKAECRDERRWIEKQNRAARALRKKEEMNRIRTLVDNAYSCDPRIKKFKEEEKAKKEAEKKAKVEAKRKEQEAKEKQRQAELEAARLAKEKEEEEVRQQALLAKKEKDIQKKAIKKERQKLRTTCKIEEINEQIKQEREAAEARMRQASKSSEKSTTGGGGGSKNWSEDDLQLLIKAVNLFPAGTNSRWEVIANYMNLHSTSGIKRTAKDVINKAKSLQKLDPHQKDDINKKAFDKFKKEHGVVPQTESATPSERFDALFSDTSPWTTEEQKLLEQALKTYPVNTPERWEKIAAAVPGRSKKDCMKRYKELVEMVKAKKAAQEQVLNAAKAKK</sequence>
<feature type="domain" description="SANT" evidence="16">
    <location>
        <begin position="494"/>
        <end position="549"/>
    </location>
</feature>
<dbReference type="PROSITE" id="PS51294">
    <property type="entry name" value="HTH_MYB"/>
    <property type="match status" value="1"/>
</dbReference>
<dbReference type="GO" id="GO:0006450">
    <property type="term" value="P:regulation of translational fidelity"/>
    <property type="evidence" value="ECO:0007669"/>
    <property type="project" value="InterPro"/>
</dbReference>
<dbReference type="InterPro" id="IPR054076">
    <property type="entry name" value="ZUO1-like_ZHD"/>
</dbReference>
<keyword evidence="9" id="KW-0539">Nucleus</keyword>
<dbReference type="GO" id="GO:0005634">
    <property type="term" value="C:nucleus"/>
    <property type="evidence" value="ECO:0007669"/>
    <property type="project" value="UniProtKB-SubCell"/>
</dbReference>
<dbReference type="InterPro" id="IPR044634">
    <property type="entry name" value="Zuotin/DnaJC2"/>
</dbReference>
<dbReference type="PANTHER" id="PTHR43999:SF1">
    <property type="entry name" value="DNAJ HOMOLOG SUBFAMILY C MEMBER 2"/>
    <property type="match status" value="1"/>
</dbReference>
<dbReference type="PROSITE" id="PS51293">
    <property type="entry name" value="SANT"/>
    <property type="match status" value="1"/>
</dbReference>
<feature type="domain" description="Myb-like" evidence="15">
    <location>
        <begin position="497"/>
        <end position="545"/>
    </location>
</feature>
<dbReference type="GO" id="GO:0030544">
    <property type="term" value="F:Hsp70 protein binding"/>
    <property type="evidence" value="ECO:0007669"/>
    <property type="project" value="InterPro"/>
</dbReference>
<gene>
    <name evidence="18" type="primary">DNAJC2</name>
</gene>
<keyword evidence="4" id="KW-0597">Phosphoprotein</keyword>
<evidence type="ECO:0000256" key="10">
    <source>
        <dbReference type="ARBA" id="ARBA00024008"/>
    </source>
</evidence>
<dbReference type="PROSITE" id="PS50090">
    <property type="entry name" value="MYB_LIKE"/>
    <property type="match status" value="1"/>
</dbReference>
<dbReference type="CDD" id="cd00167">
    <property type="entry name" value="SANT"/>
    <property type="match status" value="2"/>
</dbReference>
<evidence type="ECO:0000256" key="12">
    <source>
        <dbReference type="ARBA" id="ARBA00046678"/>
    </source>
</evidence>
<evidence type="ECO:0000256" key="7">
    <source>
        <dbReference type="ARBA" id="ARBA00022990"/>
    </source>
</evidence>
<comment type="subunit">
    <text evidence="12">Component of ribosome-associated complex (RAC), a heterodimer composed of Hsp70/DnaK-type chaperone HSPA14 and Hsp40/DnaJ-type chaperone DNAJC2. Interacts (via ZRF1-UBD region) with ID1.</text>
</comment>
<dbReference type="Pfam" id="PF23082">
    <property type="entry name" value="Myb_DNA-binding_2"/>
    <property type="match status" value="2"/>
</dbReference>
<keyword evidence="6" id="KW-0156">Chromatin regulator</keyword>
<dbReference type="GO" id="GO:0006325">
    <property type="term" value="P:chromatin organization"/>
    <property type="evidence" value="ECO:0007669"/>
    <property type="project" value="UniProtKB-KW"/>
</dbReference>
<dbReference type="PANTHER" id="PTHR43999">
    <property type="entry name" value="DNAJ HOMOLOG SUBFAMILY C MEMBER 2"/>
    <property type="match status" value="1"/>
</dbReference>
<dbReference type="GO" id="GO:0043022">
    <property type="term" value="F:ribosome binding"/>
    <property type="evidence" value="ECO:0007669"/>
    <property type="project" value="InterPro"/>
</dbReference>
<keyword evidence="8" id="KW-0143">Chaperone</keyword>
<evidence type="ECO:0000256" key="1">
    <source>
        <dbReference type="ARBA" id="ARBA00004123"/>
    </source>
</evidence>